<dbReference type="PANTHER" id="PTHR42902:SF1">
    <property type="entry name" value="MALATE SYNTHASE 1-RELATED"/>
    <property type="match status" value="1"/>
</dbReference>
<dbReference type="PIRSF" id="PIRSF001363">
    <property type="entry name" value="Malate_synth"/>
    <property type="match status" value="1"/>
</dbReference>
<dbReference type="GO" id="GO:0004474">
    <property type="term" value="F:malate synthase activity"/>
    <property type="evidence" value="ECO:0007669"/>
    <property type="project" value="UniProtKB-EC"/>
</dbReference>
<dbReference type="Pfam" id="PF01274">
    <property type="entry name" value="MS_TIM-barrel"/>
    <property type="match status" value="1"/>
</dbReference>
<comment type="catalytic activity">
    <reaction evidence="6">
        <text>glyoxylate + acetyl-CoA + H2O = (S)-malate + CoA + H(+)</text>
        <dbReference type="Rhea" id="RHEA:18181"/>
        <dbReference type="ChEBI" id="CHEBI:15377"/>
        <dbReference type="ChEBI" id="CHEBI:15378"/>
        <dbReference type="ChEBI" id="CHEBI:15589"/>
        <dbReference type="ChEBI" id="CHEBI:36655"/>
        <dbReference type="ChEBI" id="CHEBI:57287"/>
        <dbReference type="ChEBI" id="CHEBI:57288"/>
        <dbReference type="EC" id="2.3.3.9"/>
    </reaction>
</comment>
<dbReference type="InterPro" id="IPR006252">
    <property type="entry name" value="Malate_synthA"/>
</dbReference>
<proteinExistence type="inferred from homology"/>
<dbReference type="InterPro" id="IPR046363">
    <property type="entry name" value="MS_N_TIM-barrel_dom"/>
</dbReference>
<evidence type="ECO:0000313" key="11">
    <source>
        <dbReference type="Proteomes" id="UP000319516"/>
    </source>
</evidence>
<dbReference type="InterPro" id="IPR044856">
    <property type="entry name" value="Malate_synth_C_sf"/>
</dbReference>
<dbReference type="InterPro" id="IPR048355">
    <property type="entry name" value="MS_C"/>
</dbReference>
<dbReference type="Gene3D" id="3.20.20.360">
    <property type="entry name" value="Malate synthase, domain 3"/>
    <property type="match status" value="1"/>
</dbReference>
<comment type="similarity">
    <text evidence="1">Belongs to the malate synthase family.</text>
</comment>
<evidence type="ECO:0000256" key="4">
    <source>
        <dbReference type="ARBA" id="ARBA00022532"/>
    </source>
</evidence>
<dbReference type="PANTHER" id="PTHR42902">
    <property type="entry name" value="MALATE SYNTHASE"/>
    <property type="match status" value="1"/>
</dbReference>
<dbReference type="FunFam" id="1.20.1220.12:FF:000001">
    <property type="entry name" value="Malate synthase"/>
    <property type="match status" value="1"/>
</dbReference>
<dbReference type="InterPro" id="IPR001465">
    <property type="entry name" value="Malate_synthase_TIM"/>
</dbReference>
<sequence>MDRPDLNLAAPGTDRATDLLDGPTRHVLAGLEAASRSGRADLLRARKDLARSVLAGGELAVDPATASIREDATWRAAPAPDDLPRRQVELCSPATEADARAALSSGADTWVADLEDGLVPTWDRLVAAQRVLAGVATAPEADQPSPALVVRPRGLHLDEGHLQHDGAPVSAPVADVGLFLAHCARPLLEAGRTPHLYLPKLESHAEATWWDALLTRAEELLDLPAHSVRVSVLVETVQAAYQLEEIVHALRHRVTALAAGRWDYVFSHLRTYATRPDQVVPDRDSFTMNTRFLRSYTDLIVRTCGRRGLLAIGGPVADVPGGPFEEATLRAGARVRRDKLREARQGFAGAWVLHPALVPVAREAFEQVGSHDLPDHTGPVVVDGEALRDISKLPGTATLSGLRYNIRASLTFLTGWLSGQGTCVIEGHLEDFGTVELARMQVWQWAHHGVRLAEGPTVGPLLIARVVGEEAATLRRRLATADDRIDRAAELLTEAFEIVPPLAFLSQRAYAVLLSGAPAGSSNGSAA</sequence>
<dbReference type="Gene3D" id="1.20.1220.12">
    <property type="entry name" value="Malate synthase, domain III"/>
    <property type="match status" value="1"/>
</dbReference>
<evidence type="ECO:0000259" key="9">
    <source>
        <dbReference type="Pfam" id="PF20659"/>
    </source>
</evidence>
<dbReference type="EMBL" id="VFOP01000001">
    <property type="protein sequence ID" value="TQL50747.1"/>
    <property type="molecule type" value="Genomic_DNA"/>
</dbReference>
<feature type="active site" description="Proton donor" evidence="7">
    <location>
        <position position="431"/>
    </location>
</feature>
<evidence type="ECO:0000256" key="3">
    <source>
        <dbReference type="ARBA" id="ARBA00022435"/>
    </source>
</evidence>
<keyword evidence="3" id="KW-0329">Glyoxylate bypass</keyword>
<dbReference type="RefSeq" id="WP_141784838.1">
    <property type="nucleotide sequence ID" value="NZ_BAAAIK010000002.1"/>
</dbReference>
<dbReference type="Pfam" id="PF20659">
    <property type="entry name" value="MS_C"/>
    <property type="match status" value="1"/>
</dbReference>
<comment type="caution">
    <text evidence="10">The sequence shown here is derived from an EMBL/GenBank/DDBJ whole genome shotgun (WGS) entry which is preliminary data.</text>
</comment>
<protein>
    <recommendedName>
        <fullName evidence="2">malate synthase</fullName>
        <ecNumber evidence="2">2.3.3.9</ecNumber>
    </recommendedName>
</protein>
<evidence type="ECO:0000259" key="8">
    <source>
        <dbReference type="Pfam" id="PF01274"/>
    </source>
</evidence>
<evidence type="ECO:0000256" key="7">
    <source>
        <dbReference type="PIRSR" id="PIRSR001363-1"/>
    </source>
</evidence>
<keyword evidence="4" id="KW-0816">Tricarboxylic acid cycle</keyword>
<feature type="domain" description="Malate synthase C-terminal" evidence="9">
    <location>
        <begin position="398"/>
        <end position="507"/>
    </location>
</feature>
<dbReference type="AlphaFoldDB" id="A0A542YRR6"/>
<dbReference type="GO" id="GO:0006099">
    <property type="term" value="P:tricarboxylic acid cycle"/>
    <property type="evidence" value="ECO:0007669"/>
    <property type="project" value="UniProtKB-KW"/>
</dbReference>
<evidence type="ECO:0000256" key="2">
    <source>
        <dbReference type="ARBA" id="ARBA00012636"/>
    </source>
</evidence>
<feature type="domain" description="Malate synthase TIM barrel" evidence="8">
    <location>
        <begin position="148"/>
        <end position="367"/>
    </location>
</feature>
<keyword evidence="11" id="KW-1185">Reference proteome</keyword>
<gene>
    <name evidence="10" type="ORF">FB467_1864</name>
</gene>
<dbReference type="InterPro" id="IPR011076">
    <property type="entry name" value="Malate_synth_sf"/>
</dbReference>
<reference evidence="10 11" key="1">
    <citation type="submission" date="2019-06" db="EMBL/GenBank/DDBJ databases">
        <title>Sequencing the genomes of 1000 actinobacteria strains.</title>
        <authorList>
            <person name="Klenk H.-P."/>
        </authorList>
    </citation>
    <scope>NUCLEOTIDE SEQUENCE [LARGE SCALE GENOMIC DNA]</scope>
    <source>
        <strain evidence="10 11">DSM 12335</strain>
    </source>
</reference>
<dbReference type="Proteomes" id="UP000319516">
    <property type="component" value="Unassembled WGS sequence"/>
</dbReference>
<dbReference type="OrthoDB" id="9768429at2"/>
<dbReference type="EC" id="2.3.3.9" evidence="2"/>
<dbReference type="GO" id="GO:0006097">
    <property type="term" value="P:glyoxylate cycle"/>
    <property type="evidence" value="ECO:0007669"/>
    <property type="project" value="UniProtKB-KW"/>
</dbReference>
<evidence type="ECO:0000256" key="1">
    <source>
        <dbReference type="ARBA" id="ARBA00006394"/>
    </source>
</evidence>
<evidence type="ECO:0000256" key="5">
    <source>
        <dbReference type="ARBA" id="ARBA00022679"/>
    </source>
</evidence>
<evidence type="ECO:0000256" key="6">
    <source>
        <dbReference type="ARBA" id="ARBA00047918"/>
    </source>
</evidence>
<feature type="active site" description="Proton acceptor" evidence="7">
    <location>
        <position position="151"/>
    </location>
</feature>
<dbReference type="GO" id="GO:0005737">
    <property type="term" value="C:cytoplasm"/>
    <property type="evidence" value="ECO:0007669"/>
    <property type="project" value="TreeGrafter"/>
</dbReference>
<organism evidence="10 11">
    <name type="scientific">Ornithinicoccus hortensis</name>
    <dbReference type="NCBI Taxonomy" id="82346"/>
    <lineage>
        <taxon>Bacteria</taxon>
        <taxon>Bacillati</taxon>
        <taxon>Actinomycetota</taxon>
        <taxon>Actinomycetes</taxon>
        <taxon>Micrococcales</taxon>
        <taxon>Intrasporangiaceae</taxon>
        <taxon>Ornithinicoccus</taxon>
    </lineage>
</organism>
<accession>A0A542YRR6</accession>
<keyword evidence="5" id="KW-0808">Transferase</keyword>
<evidence type="ECO:0000313" key="10">
    <source>
        <dbReference type="EMBL" id="TQL50747.1"/>
    </source>
</evidence>
<name>A0A542YRR6_9MICO</name>
<dbReference type="SUPFAM" id="SSF51645">
    <property type="entry name" value="Malate synthase G"/>
    <property type="match status" value="1"/>
</dbReference>